<evidence type="ECO:0000259" key="3">
    <source>
        <dbReference type="PROSITE" id="PS50158"/>
    </source>
</evidence>
<dbReference type="InterPro" id="IPR057810">
    <property type="entry name" value="RBD_ZCCHC3_1st"/>
</dbReference>
<dbReference type="Proteomes" id="UP001228049">
    <property type="component" value="Unassembled WGS sequence"/>
</dbReference>
<reference evidence="4" key="1">
    <citation type="submission" date="2023-04" db="EMBL/GenBank/DDBJ databases">
        <title>Chromosome-level genome of Chaenocephalus aceratus.</title>
        <authorList>
            <person name="Park H."/>
        </authorList>
    </citation>
    <scope>NUCLEOTIDE SEQUENCE</scope>
    <source>
        <strain evidence="4">DE</strain>
        <tissue evidence="4">Muscle</tissue>
    </source>
</reference>
<feature type="region of interest" description="Disordered" evidence="2">
    <location>
        <begin position="440"/>
        <end position="527"/>
    </location>
</feature>
<evidence type="ECO:0000313" key="5">
    <source>
        <dbReference type="Proteomes" id="UP001228049"/>
    </source>
</evidence>
<dbReference type="PROSITE" id="PS50158">
    <property type="entry name" value="ZF_CCHC"/>
    <property type="match status" value="1"/>
</dbReference>
<dbReference type="Gene3D" id="4.10.60.10">
    <property type="entry name" value="Zinc finger, CCHC-type"/>
    <property type="match status" value="1"/>
</dbReference>
<dbReference type="PANTHER" id="PTHR22639">
    <property type="entry name" value="GAG-RELATED PROTEIN"/>
    <property type="match status" value="1"/>
</dbReference>
<accession>A0AAD9B6N2</accession>
<dbReference type="InterPro" id="IPR042509">
    <property type="entry name" value="ZCCHC3"/>
</dbReference>
<proteinExistence type="predicted"/>
<dbReference type="GO" id="GO:0002218">
    <property type="term" value="P:activation of innate immune response"/>
    <property type="evidence" value="ECO:0007669"/>
    <property type="project" value="InterPro"/>
</dbReference>
<dbReference type="InterPro" id="IPR057811">
    <property type="entry name" value="RBD_ZCCHC3_2nd"/>
</dbReference>
<dbReference type="InterPro" id="IPR001878">
    <property type="entry name" value="Znf_CCHC"/>
</dbReference>
<organism evidence="4 5">
    <name type="scientific">Dissostichus eleginoides</name>
    <name type="common">Patagonian toothfish</name>
    <name type="synonym">Dissostichus amissus</name>
    <dbReference type="NCBI Taxonomy" id="100907"/>
    <lineage>
        <taxon>Eukaryota</taxon>
        <taxon>Metazoa</taxon>
        <taxon>Chordata</taxon>
        <taxon>Craniata</taxon>
        <taxon>Vertebrata</taxon>
        <taxon>Euteleostomi</taxon>
        <taxon>Actinopterygii</taxon>
        <taxon>Neopterygii</taxon>
        <taxon>Teleostei</taxon>
        <taxon>Neoteleostei</taxon>
        <taxon>Acanthomorphata</taxon>
        <taxon>Eupercaria</taxon>
        <taxon>Perciformes</taxon>
        <taxon>Notothenioidei</taxon>
        <taxon>Nototheniidae</taxon>
        <taxon>Dissostichus</taxon>
    </lineage>
</organism>
<protein>
    <submittedName>
        <fullName evidence="4">Zinc finger CCHC domain containing protein 3</fullName>
    </submittedName>
</protein>
<evidence type="ECO:0000256" key="1">
    <source>
        <dbReference type="PROSITE-ProRule" id="PRU00047"/>
    </source>
</evidence>
<feature type="compositionally biased region" description="Basic and acidic residues" evidence="2">
    <location>
        <begin position="459"/>
        <end position="468"/>
    </location>
</feature>
<comment type="caution">
    <text evidence="4">The sequence shown here is derived from an EMBL/GenBank/DDBJ whole genome shotgun (WGS) entry which is preliminary data.</text>
</comment>
<name>A0AAD9B6N2_DISEL</name>
<sequence>MWKIQVRVTARVWTGTTTLLSVLEDGLHNYSGFSSKRISLSPFTKDFRGEEHLRVQPVFGRLGRLAEHSEFVKDKTRKGLGLGLTQLHCASVTPGQKSRTKTGGVCATSPYPAANVKGHRFSAFWLRSSVVSVLIIFPRKDISKDEEKGAMTGRADDGRPIPRVGLRFTLRFQAVVAEEDVLSRTWFCRKVIMEQLQLKVDAIYCLQWNQQERAFDVTLKDEQLYTKVAMDCVAAAMVKPLACYKVLNLDRPNFRTITVHMFNPFVTDRALAEFLWQYVEVLTAARHVKDSMGIWTGRRQFQVLLKSEPEGCGGLKHPPASFSLGADRGYLFYPRQPAFCRRCRQSGHVEGGCNGASCRFCGQGGHEAKNCTVPKACHGCGGKDHLYRSCPGRRRTFAEVAGANNERETAFEDLLDGLFQDQGAAVFPVGVVQTATEETATAETAKVSEDNGDGTQVGDSKRSKTEGKRRNRRPKEKVAGEVDGQQKGEGLVKDSDQEEGKVDTRHGLGGGMMEKEPGGAGVEFPSGLPLDRELPIAPLLPLSPLEEDAHKGFERLSTSFSMVPPSWADQMDSLAQDLYAE</sequence>
<evidence type="ECO:0000313" key="4">
    <source>
        <dbReference type="EMBL" id="KAK1875543.1"/>
    </source>
</evidence>
<dbReference type="GO" id="GO:0008270">
    <property type="term" value="F:zinc ion binding"/>
    <property type="evidence" value="ECO:0007669"/>
    <property type="project" value="UniProtKB-KW"/>
</dbReference>
<dbReference type="SMART" id="SM00343">
    <property type="entry name" value="ZnF_C2HC"/>
    <property type="match status" value="3"/>
</dbReference>
<keyword evidence="1" id="KW-0862">Zinc</keyword>
<keyword evidence="1" id="KW-0479">Metal-binding</keyword>
<dbReference type="EMBL" id="JASDAP010000111">
    <property type="protein sequence ID" value="KAK1875543.1"/>
    <property type="molecule type" value="Genomic_DNA"/>
</dbReference>
<dbReference type="AlphaFoldDB" id="A0AAD9B6N2"/>
<evidence type="ECO:0000256" key="2">
    <source>
        <dbReference type="SAM" id="MobiDB-lite"/>
    </source>
</evidence>
<dbReference type="GO" id="GO:0003723">
    <property type="term" value="F:RNA binding"/>
    <property type="evidence" value="ECO:0007669"/>
    <property type="project" value="InterPro"/>
</dbReference>
<keyword evidence="5" id="KW-1185">Reference proteome</keyword>
<dbReference type="SUPFAM" id="SSF57756">
    <property type="entry name" value="Retrovirus zinc finger-like domains"/>
    <property type="match status" value="1"/>
</dbReference>
<dbReference type="PANTHER" id="PTHR22639:SF3">
    <property type="entry name" value="ZINC FINGER CCHC DOMAIN-CONTAINING PROTEIN 3"/>
    <property type="match status" value="1"/>
</dbReference>
<feature type="compositionally biased region" description="Basic and acidic residues" evidence="2">
    <location>
        <begin position="476"/>
        <end position="506"/>
    </location>
</feature>
<dbReference type="GO" id="GO:0003690">
    <property type="term" value="F:double-stranded DNA binding"/>
    <property type="evidence" value="ECO:0007669"/>
    <property type="project" value="InterPro"/>
</dbReference>
<dbReference type="InterPro" id="IPR036875">
    <property type="entry name" value="Znf_CCHC_sf"/>
</dbReference>
<feature type="domain" description="CCHC-type" evidence="3">
    <location>
        <begin position="358"/>
        <end position="371"/>
    </location>
</feature>
<dbReference type="Pfam" id="PF23058">
    <property type="entry name" value="RBD_ZCCHC3_2nd"/>
    <property type="match status" value="1"/>
</dbReference>
<dbReference type="Pfam" id="PF23057">
    <property type="entry name" value="RBD_ZCCHC3_1st"/>
    <property type="match status" value="1"/>
</dbReference>
<gene>
    <name evidence="4" type="ORF">KUDE01_015288</name>
</gene>
<keyword evidence="1" id="KW-0863">Zinc-finger</keyword>